<dbReference type="NCBIfam" id="TIGR04022">
    <property type="entry name" value="sulfur_SfnB"/>
    <property type="match status" value="1"/>
</dbReference>
<dbReference type="CDD" id="cd01163">
    <property type="entry name" value="DszC"/>
    <property type="match status" value="1"/>
</dbReference>
<proteinExistence type="inferred from homology"/>
<dbReference type="Pfam" id="PF02771">
    <property type="entry name" value="Acyl-CoA_dh_N"/>
    <property type="match status" value="1"/>
</dbReference>
<dbReference type="InterPro" id="IPR009100">
    <property type="entry name" value="AcylCoA_DH/oxidase_NM_dom_sf"/>
</dbReference>
<name>A0A7X0IU30_9HYPH</name>
<evidence type="ECO:0000259" key="4">
    <source>
        <dbReference type="Pfam" id="PF02770"/>
    </source>
</evidence>
<dbReference type="Gene3D" id="1.10.540.10">
    <property type="entry name" value="Acyl-CoA dehydrogenase/oxidase, N-terminal domain"/>
    <property type="match status" value="1"/>
</dbReference>
<gene>
    <name evidence="7" type="ORF">GGD46_004512</name>
</gene>
<keyword evidence="1" id="KW-0285">Flavoprotein</keyword>
<dbReference type="InterPro" id="IPR013107">
    <property type="entry name" value="Acyl-CoA_DH_C"/>
</dbReference>
<dbReference type="SUPFAM" id="SSF56645">
    <property type="entry name" value="Acyl-CoA dehydrogenase NM domain-like"/>
    <property type="match status" value="1"/>
</dbReference>
<dbReference type="AlphaFoldDB" id="A0A7X0IU30"/>
<dbReference type="GO" id="GO:0003995">
    <property type="term" value="F:acyl-CoA dehydrogenase activity"/>
    <property type="evidence" value="ECO:0007669"/>
    <property type="project" value="TreeGrafter"/>
</dbReference>
<reference evidence="7 8" key="1">
    <citation type="submission" date="2020-08" db="EMBL/GenBank/DDBJ databases">
        <title>Genomic Encyclopedia of Type Strains, Phase IV (KMG-V): Genome sequencing to study the core and pangenomes of soil and plant-associated prokaryotes.</title>
        <authorList>
            <person name="Whitman W."/>
        </authorList>
    </citation>
    <scope>NUCLEOTIDE SEQUENCE [LARGE SCALE GENOMIC DNA]</scope>
    <source>
        <strain evidence="7 8">SEMIA 4060</strain>
    </source>
</reference>
<feature type="domain" description="Acyl-CoA dehydrogenase/oxidase N-terminal" evidence="5">
    <location>
        <begin position="23"/>
        <end position="127"/>
    </location>
</feature>
<dbReference type="Gene3D" id="1.20.140.10">
    <property type="entry name" value="Butyryl-CoA Dehydrogenase, subunit A, domain 3"/>
    <property type="match status" value="1"/>
</dbReference>
<sequence length="405" mass="44326">MNAQLHQLNSKHPQATVLETEQQALTVARELAEHFASTASERDSERQLPFAEMDILAQSGLLAITVPEEYGGLDVSNSTLAEITAILAQADGSIGQIPQNHFYILEALRVDGSEDQKRYFFGRALAGDRFGNALSERGTKTVGHYNTRIARDGPGYRINGRKFYSTGVLFADWITIFALDESEKLVMAFVPKGTEGVEIIDDWDGFGQRTTGSGTTVLNNVYVNADHVVLHHKGFERPTTIGSVGQIIHAGVDLGIARGAFVETLNFVKTKARPWMDSGVEHASDDPLTIAKVGQIAIRLEAATATIERAGRKVDAAQVETTEKRVIEATLAVAAAKVLTTEIAIEATNTLFELAGTASVKLDLNLDRYWRNARTHTLHDPVRWKYHVVGNYHLNDVIPPKNGAL</sequence>
<dbReference type="GO" id="GO:0033539">
    <property type="term" value="P:fatty acid beta-oxidation using acyl-CoA dehydrogenase"/>
    <property type="evidence" value="ECO:0007669"/>
    <property type="project" value="TreeGrafter"/>
</dbReference>
<dbReference type="EMBL" id="JACHBG010000012">
    <property type="protein sequence ID" value="MBB6487211.1"/>
    <property type="molecule type" value="Genomic_DNA"/>
</dbReference>
<evidence type="ECO:0000313" key="7">
    <source>
        <dbReference type="EMBL" id="MBB6487211.1"/>
    </source>
</evidence>
<dbReference type="Pfam" id="PF02770">
    <property type="entry name" value="Acyl-CoA_dh_M"/>
    <property type="match status" value="1"/>
</dbReference>
<dbReference type="InterPro" id="IPR036250">
    <property type="entry name" value="AcylCo_DH-like_C"/>
</dbReference>
<evidence type="ECO:0000259" key="5">
    <source>
        <dbReference type="Pfam" id="PF02771"/>
    </source>
</evidence>
<dbReference type="RefSeq" id="WP_184707858.1">
    <property type="nucleotide sequence ID" value="NZ_JACHBG010000012.1"/>
</dbReference>
<protein>
    <submittedName>
        <fullName evidence="7">SfnB family sulfur acquisition oxidoreductase</fullName>
    </submittedName>
</protein>
<dbReference type="PANTHER" id="PTHR48083:SF19">
    <property type="entry name" value="FLAVIN-DEPENDENT MONOOXYGENASE, OXYGENASE SUBUNIT HSAA"/>
    <property type="match status" value="1"/>
</dbReference>
<dbReference type="InterPro" id="IPR046373">
    <property type="entry name" value="Acyl-CoA_Oxase/DH_mid-dom_sf"/>
</dbReference>
<dbReference type="InterPro" id="IPR023922">
    <property type="entry name" value="S04_starv_induced_SfnB"/>
</dbReference>
<dbReference type="SUPFAM" id="SSF47203">
    <property type="entry name" value="Acyl-CoA dehydrogenase C-terminal domain-like"/>
    <property type="match status" value="1"/>
</dbReference>
<comment type="similarity">
    <text evidence="3">Belongs to the HpaH/HsaA monooxygenase family.</text>
</comment>
<comment type="caution">
    <text evidence="7">The sequence shown here is derived from an EMBL/GenBank/DDBJ whole genome shotgun (WGS) entry which is preliminary data.</text>
</comment>
<evidence type="ECO:0000256" key="1">
    <source>
        <dbReference type="ARBA" id="ARBA00022630"/>
    </source>
</evidence>
<dbReference type="GO" id="GO:0005737">
    <property type="term" value="C:cytoplasm"/>
    <property type="evidence" value="ECO:0007669"/>
    <property type="project" value="TreeGrafter"/>
</dbReference>
<feature type="domain" description="Acyl-CoA oxidase/dehydrogenase middle" evidence="4">
    <location>
        <begin position="142"/>
        <end position="221"/>
    </location>
</feature>
<dbReference type="PIRSF" id="PIRSF016578">
    <property type="entry name" value="HsaA"/>
    <property type="match status" value="1"/>
</dbReference>
<organism evidence="7 8">
    <name type="scientific">Rhizobium lusitanum</name>
    <dbReference type="NCBI Taxonomy" id="293958"/>
    <lineage>
        <taxon>Bacteria</taxon>
        <taxon>Pseudomonadati</taxon>
        <taxon>Pseudomonadota</taxon>
        <taxon>Alphaproteobacteria</taxon>
        <taxon>Hyphomicrobiales</taxon>
        <taxon>Rhizobiaceae</taxon>
        <taxon>Rhizobium/Agrobacterium group</taxon>
        <taxon>Rhizobium</taxon>
    </lineage>
</organism>
<evidence type="ECO:0000256" key="2">
    <source>
        <dbReference type="ARBA" id="ARBA00023002"/>
    </source>
</evidence>
<dbReference type="InterPro" id="IPR037069">
    <property type="entry name" value="AcylCoA_DH/ox_N_sf"/>
</dbReference>
<dbReference type="GO" id="GO:0016712">
    <property type="term" value="F:oxidoreductase activity, acting on paired donors, with incorporation or reduction of molecular oxygen, reduced flavin or flavoprotein as one donor, and incorporation of one atom of oxygen"/>
    <property type="evidence" value="ECO:0007669"/>
    <property type="project" value="TreeGrafter"/>
</dbReference>
<dbReference type="InterPro" id="IPR013786">
    <property type="entry name" value="AcylCoA_DH/ox_N"/>
</dbReference>
<dbReference type="Proteomes" id="UP000565576">
    <property type="component" value="Unassembled WGS sequence"/>
</dbReference>
<dbReference type="PANTHER" id="PTHR48083">
    <property type="entry name" value="MEDIUM-CHAIN SPECIFIC ACYL-COA DEHYDROGENASE, MITOCHONDRIAL-RELATED"/>
    <property type="match status" value="1"/>
</dbReference>
<keyword evidence="2" id="KW-0560">Oxidoreductase</keyword>
<dbReference type="InterPro" id="IPR050741">
    <property type="entry name" value="Acyl-CoA_dehydrogenase"/>
</dbReference>
<evidence type="ECO:0000256" key="3">
    <source>
        <dbReference type="ARBA" id="ARBA00049661"/>
    </source>
</evidence>
<dbReference type="GO" id="GO:0050660">
    <property type="term" value="F:flavin adenine dinucleotide binding"/>
    <property type="evidence" value="ECO:0007669"/>
    <property type="project" value="InterPro"/>
</dbReference>
<feature type="domain" description="Acyl-CoA dehydrogenase C-terminal" evidence="6">
    <location>
        <begin position="247"/>
        <end position="380"/>
    </location>
</feature>
<evidence type="ECO:0000313" key="8">
    <source>
        <dbReference type="Proteomes" id="UP000565576"/>
    </source>
</evidence>
<accession>A0A7X0IU30</accession>
<dbReference type="Pfam" id="PF08028">
    <property type="entry name" value="Acyl-CoA_dh_2"/>
    <property type="match status" value="1"/>
</dbReference>
<dbReference type="InterPro" id="IPR006091">
    <property type="entry name" value="Acyl-CoA_Oxase/DH_mid-dom"/>
</dbReference>
<evidence type="ECO:0000259" key="6">
    <source>
        <dbReference type="Pfam" id="PF08028"/>
    </source>
</evidence>
<dbReference type="Gene3D" id="2.40.110.10">
    <property type="entry name" value="Butyryl-CoA Dehydrogenase, subunit A, domain 2"/>
    <property type="match status" value="1"/>
</dbReference>